<dbReference type="Gene3D" id="1.10.287.280">
    <property type="match status" value="1"/>
</dbReference>
<evidence type="ECO:0000256" key="2">
    <source>
        <dbReference type="ARBA" id="ARBA00009493"/>
    </source>
</evidence>
<keyword evidence="3 10" id="KW-0240">DNA-directed RNA polymerase</keyword>
<gene>
    <name evidence="12" type="ORF">BN1211_4718</name>
</gene>
<keyword evidence="4 10" id="KW-0808">Transferase</keyword>
<dbReference type="FunFam" id="1.10.287.280:FF:000001">
    <property type="entry name" value="DNA-directed RNA polymerase"/>
    <property type="match status" value="1"/>
</dbReference>
<evidence type="ECO:0000313" key="13">
    <source>
        <dbReference type="Proteomes" id="UP000038830"/>
    </source>
</evidence>
<dbReference type="Pfam" id="PF14700">
    <property type="entry name" value="RPOL_N"/>
    <property type="match status" value="1"/>
</dbReference>
<feature type="domain" description="DNA-directed RNA polymerase N-terminal" evidence="11">
    <location>
        <begin position="333"/>
        <end position="645"/>
    </location>
</feature>
<keyword evidence="7" id="KW-0496">Mitochondrion</keyword>
<comment type="similarity">
    <text evidence="2 10">Belongs to the phage and mitochondrial RNA polymerase family.</text>
</comment>
<evidence type="ECO:0000313" key="12">
    <source>
        <dbReference type="EMBL" id="CEP24012.1"/>
    </source>
</evidence>
<dbReference type="PANTHER" id="PTHR10102">
    <property type="entry name" value="DNA-DIRECTED RNA POLYMERASE, MITOCHONDRIAL"/>
    <property type="match status" value="1"/>
</dbReference>
<dbReference type="PANTHER" id="PTHR10102:SF0">
    <property type="entry name" value="DNA-DIRECTED RNA POLYMERASE, MITOCHONDRIAL"/>
    <property type="match status" value="1"/>
</dbReference>
<dbReference type="InterPro" id="IPR029262">
    <property type="entry name" value="RPOL_N"/>
</dbReference>
<keyword evidence="5 10" id="KW-0548">Nucleotidyltransferase</keyword>
<proteinExistence type="inferred from homology"/>
<dbReference type="InterPro" id="IPR043502">
    <property type="entry name" value="DNA/RNA_pol_sf"/>
</dbReference>
<sequence>MLRALRNRRRPVSVVQRSVQRWNAGLTTQVSPSNAAIEELRHISLKQLGQSSLKSEDRNSKLLGNTWSSTRDGVPRQQNADSISRLWSLLDVSLEARNFERAESLLAILQPLTRQDNLQIVDDLNKFLKKYADTVSLEALETTVKSWPEKYNAHGNAKTYAILVNKALDSNEDPTRLLARYEASHGRLRDVFSYIDIFGLKNLTRLITEYKYSISLIPEEYRTMVEQVEQDHESNEILANESNEELPPTLEKSATDLKAVDTFGMKAIRRTLLAMGPELNAEFIKNLDSELTDKLNFFTSGSSSDINFFKIYKSLPPDMQVKFEAALDDFNQDRQRQLENNAVVAAQERWRHDYEELKAQGTLNFSKTLNATLWKWSEELRPLIQEEINVCNKINKLDTISKDLKAKLKDRTHYAQFFALLPANKIAAITILELLKMNSTGGVAEGMRITSAVMAVSTALELEFRSEQLKKSEKVVFKDLKSPRDLKMYAKSLSHFKSEKLSEWKMSWPSDAKAKMGSLLISMLMHVAKVQVEGVDPVTKKRVKGEAPAFYHSYQYQGNVKLGILKLHKTIATQLSGDKLNGAVQPQLLPMLVQPRPWTAWNNGGYLYSQGFVIRTKDAPEQTAYLKASSDKIGKVYEGLNVLGSTAWTVNERVFNVMSQVWNTGEEFLDIPKLQDKIELPPQPQSKHTEPGVINSWKAEVKKAQNEFNNNRSTRCDANYKLEIARAFLGEKMYFPHNLDFRGRAYPLSPNFNHLGNDLSRGLLIFWEGKELGEDGLKWLKVHLSNLFGIDKAPLHERVQYAEENVDNIMKTAADPLGFQDWWTKADKPWQALATIFELADALKLPDPTKYVSHQPVHQDGTCNGLQHYAALGGDVEGARQVNLTPAERPQDVYTFVANLVKERLDKLALEGDELAIVLKDKIKRKVVKQTVMTNVYGVTYIGATAQIDKQLADVFPGEDTYKYSLYLTKHVFACIRELFEGAHLIQDWLALCAKMISHSVRIDMDADEVIRSGEKPPHMASTIWTTPLNLPIVQPYRSVERRQIATNLQTIYIKDPFAMNPVDARKQVAAFPPNFIHSLDATHMLLSAIACSKENLAFAAVHDSYWTHACDVDTMNRCLRDEFIKLHEVDLIARLKDEFDERYKGFLRLVKIPRDSAAAKMILQHRHNVSKQLGRRVTLGDEIYLERKRQLLLNSENPEDQKRGLNEVTTVSLLEGIDVDSLMPERKTRGKKKKEIEIEAMDALDESESKARHIKVLAPLRLPEIPPKGEFDVQELRKSQYFFS</sequence>
<dbReference type="InterPro" id="IPR046950">
    <property type="entry name" value="DNA-dir_Rpol_C_phage-type"/>
</dbReference>
<dbReference type="GO" id="GO:0003899">
    <property type="term" value="F:DNA-directed RNA polymerase activity"/>
    <property type="evidence" value="ECO:0007669"/>
    <property type="project" value="UniProtKB-EC"/>
</dbReference>
<dbReference type="InterPro" id="IPR002092">
    <property type="entry name" value="DNA-dir_Rpol_phage-type"/>
</dbReference>
<dbReference type="Pfam" id="PF00940">
    <property type="entry name" value="RNA_pol"/>
    <property type="match status" value="1"/>
</dbReference>
<evidence type="ECO:0000256" key="7">
    <source>
        <dbReference type="ARBA" id="ARBA00023128"/>
    </source>
</evidence>
<dbReference type="Gene3D" id="1.10.287.260">
    <property type="match status" value="1"/>
</dbReference>
<dbReference type="PROSITE" id="PS00489">
    <property type="entry name" value="RNA_POL_PHAGE_2"/>
    <property type="match status" value="1"/>
</dbReference>
<dbReference type="FunFam" id="1.10.1320.10:FF:000005">
    <property type="entry name" value="DNA-directed RNA polymerase"/>
    <property type="match status" value="1"/>
</dbReference>
<evidence type="ECO:0000256" key="3">
    <source>
        <dbReference type="ARBA" id="ARBA00022478"/>
    </source>
</evidence>
<comment type="catalytic activity">
    <reaction evidence="9 10">
        <text>RNA(n) + a ribonucleoside 5'-triphosphate = RNA(n+1) + diphosphate</text>
        <dbReference type="Rhea" id="RHEA:21248"/>
        <dbReference type="Rhea" id="RHEA-COMP:14527"/>
        <dbReference type="Rhea" id="RHEA-COMP:17342"/>
        <dbReference type="ChEBI" id="CHEBI:33019"/>
        <dbReference type="ChEBI" id="CHEBI:61557"/>
        <dbReference type="ChEBI" id="CHEBI:140395"/>
        <dbReference type="EC" id="2.7.7.6"/>
    </reaction>
</comment>
<protein>
    <recommendedName>
        <fullName evidence="10">DNA-directed RNA polymerase</fullName>
        <ecNumber evidence="10">2.7.7.6</ecNumber>
    </recommendedName>
</protein>
<evidence type="ECO:0000256" key="10">
    <source>
        <dbReference type="RuleBase" id="RU003805"/>
    </source>
</evidence>
<dbReference type="InterPro" id="IPR037159">
    <property type="entry name" value="RNA_POL_N_sf"/>
</dbReference>
<evidence type="ECO:0000256" key="9">
    <source>
        <dbReference type="ARBA" id="ARBA00048552"/>
    </source>
</evidence>
<comment type="function">
    <text evidence="10">DNA-dependent RNA polymerase catalyzes the transcription of DNA into RNA using the four ribonucleoside triphosphates as substrates.</text>
</comment>
<dbReference type="InterPro" id="IPR024075">
    <property type="entry name" value="DNA-dir_RNA_pol_helix_hairp_sf"/>
</dbReference>
<dbReference type="EC" id="2.7.7.6" evidence="10"/>
<keyword evidence="8 10" id="KW-0804">Transcription</keyword>
<dbReference type="GO" id="GO:0034245">
    <property type="term" value="C:mitochondrial DNA-directed RNA polymerase complex"/>
    <property type="evidence" value="ECO:0007669"/>
    <property type="project" value="TreeGrafter"/>
</dbReference>
<dbReference type="FunFam" id="1.10.287.260:FF:000001">
    <property type="entry name" value="DNA-directed RNA polymerase"/>
    <property type="match status" value="1"/>
</dbReference>
<reference evidence="13" key="1">
    <citation type="journal article" date="2015" name="J. Biotechnol.">
        <title>The structure of the Cyberlindnera jadinii genome and its relation to Candida utilis analyzed by the occurrence of single nucleotide polymorphisms.</title>
        <authorList>
            <person name="Rupp O."/>
            <person name="Brinkrolf K."/>
            <person name="Buerth C."/>
            <person name="Kunigo M."/>
            <person name="Schneider J."/>
            <person name="Jaenicke S."/>
            <person name="Goesmann A."/>
            <person name="Puehler A."/>
            <person name="Jaeger K.-E."/>
            <person name="Ernst J.F."/>
        </authorList>
    </citation>
    <scope>NUCLEOTIDE SEQUENCE [LARGE SCALE GENOMIC DNA]</scope>
    <source>
        <strain evidence="13">ATCC 18201 / CBS 1600 / BCRC 20928 / JCM 3617 / NBRC 0987 / NRRL Y-1542</strain>
    </source>
</reference>
<evidence type="ECO:0000256" key="4">
    <source>
        <dbReference type="ARBA" id="ARBA00022679"/>
    </source>
</evidence>
<dbReference type="Proteomes" id="UP000038830">
    <property type="component" value="Unassembled WGS sequence"/>
</dbReference>
<evidence type="ECO:0000256" key="8">
    <source>
        <dbReference type="ARBA" id="ARBA00023163"/>
    </source>
</evidence>
<dbReference type="Gene3D" id="1.10.150.20">
    <property type="entry name" value="5' to 3' exonuclease, C-terminal subdomain"/>
    <property type="match status" value="1"/>
</dbReference>
<evidence type="ECO:0000256" key="1">
    <source>
        <dbReference type="ARBA" id="ARBA00004173"/>
    </source>
</evidence>
<dbReference type="SMART" id="SM01311">
    <property type="entry name" value="RPOL_N"/>
    <property type="match status" value="1"/>
</dbReference>
<dbReference type="FunFam" id="1.10.150.20:FF:000041">
    <property type="entry name" value="DNA-directed RNA polymerase"/>
    <property type="match status" value="1"/>
</dbReference>
<dbReference type="SUPFAM" id="SSF56672">
    <property type="entry name" value="DNA/RNA polymerases"/>
    <property type="match status" value="1"/>
</dbReference>
<dbReference type="Gene3D" id="1.10.1320.10">
    <property type="entry name" value="DNA-directed RNA polymerase, N-terminal domain"/>
    <property type="match status" value="1"/>
</dbReference>
<dbReference type="EMBL" id="CDQK01000005">
    <property type="protein sequence ID" value="CEP24012.1"/>
    <property type="molecule type" value="Genomic_DNA"/>
</dbReference>
<accession>A0A0H5C7R0</accession>
<dbReference type="PROSITE" id="PS00900">
    <property type="entry name" value="RNA_POL_PHAGE_1"/>
    <property type="match status" value="1"/>
</dbReference>
<comment type="subcellular location">
    <subcellularLocation>
        <location evidence="1">Mitochondrion</location>
    </subcellularLocation>
</comment>
<dbReference type="GO" id="GO:0006390">
    <property type="term" value="P:mitochondrial transcription"/>
    <property type="evidence" value="ECO:0007669"/>
    <property type="project" value="UniProtKB-ARBA"/>
</dbReference>
<evidence type="ECO:0000256" key="6">
    <source>
        <dbReference type="ARBA" id="ARBA00022946"/>
    </source>
</evidence>
<evidence type="ECO:0000259" key="11">
    <source>
        <dbReference type="SMART" id="SM01311"/>
    </source>
</evidence>
<dbReference type="GO" id="GO:0001018">
    <property type="term" value="F:mitochondrial promoter sequence-specific DNA binding"/>
    <property type="evidence" value="ECO:0007669"/>
    <property type="project" value="TreeGrafter"/>
</dbReference>
<keyword evidence="6" id="KW-0809">Transit peptide</keyword>
<evidence type="ECO:0000256" key="5">
    <source>
        <dbReference type="ARBA" id="ARBA00022695"/>
    </source>
</evidence>
<organism evidence="12 13">
    <name type="scientific">Cyberlindnera jadinii (strain ATCC 18201 / CBS 1600 / BCRC 20928 / JCM 3617 / NBRC 0987 / NRRL Y-1542)</name>
    <name type="common">Torula yeast</name>
    <name type="synonym">Candida utilis</name>
    <dbReference type="NCBI Taxonomy" id="983966"/>
    <lineage>
        <taxon>Eukaryota</taxon>
        <taxon>Fungi</taxon>
        <taxon>Dikarya</taxon>
        <taxon>Ascomycota</taxon>
        <taxon>Saccharomycotina</taxon>
        <taxon>Saccharomycetes</taxon>
        <taxon>Phaffomycetales</taxon>
        <taxon>Phaffomycetaceae</taxon>
        <taxon>Cyberlindnera</taxon>
    </lineage>
</organism>
<name>A0A0H5C7R0_CYBJN</name>